<evidence type="ECO:0000313" key="1">
    <source>
        <dbReference type="EMBL" id="WOB06954.1"/>
    </source>
</evidence>
<organism evidence="1 2">
    <name type="scientific">Piscinibacter gummiphilus</name>
    <dbReference type="NCBI Taxonomy" id="946333"/>
    <lineage>
        <taxon>Bacteria</taxon>
        <taxon>Pseudomonadati</taxon>
        <taxon>Pseudomonadota</taxon>
        <taxon>Betaproteobacteria</taxon>
        <taxon>Burkholderiales</taxon>
        <taxon>Sphaerotilaceae</taxon>
        <taxon>Piscinibacter</taxon>
    </lineage>
</organism>
<name>A0ABZ0CPZ8_9BURK</name>
<accession>A0ABZ0CPZ8</accession>
<dbReference type="Proteomes" id="UP001303946">
    <property type="component" value="Chromosome"/>
</dbReference>
<gene>
    <name evidence="1" type="ORF">RXV79_18750</name>
</gene>
<protein>
    <submittedName>
        <fullName evidence="1">Uncharacterized protein</fullName>
    </submittedName>
</protein>
<evidence type="ECO:0000313" key="2">
    <source>
        <dbReference type="Proteomes" id="UP001303946"/>
    </source>
</evidence>
<dbReference type="RefSeq" id="WP_316699608.1">
    <property type="nucleotide sequence ID" value="NZ_CP136336.1"/>
</dbReference>
<dbReference type="EMBL" id="CP136336">
    <property type="protein sequence ID" value="WOB06954.1"/>
    <property type="molecule type" value="Genomic_DNA"/>
</dbReference>
<sequence length="144" mass="16479">MKLINLLDLALKSDEVVELLEEFDLPVVYDFDRLHEGIEDIYWVSAHGQGFQLRFDERQVLKTIFMYASGNEQYKPVDPSLAGVSFYSSFEQAKNDFAEKNVPVKTGQADNRWIKGSFAECSLHYEFRPSGELVMVTAMANRDA</sequence>
<proteinExistence type="predicted"/>
<reference evidence="1 2" key="1">
    <citation type="submission" date="2023-10" db="EMBL/GenBank/DDBJ databases">
        <title>Bacteria for the degradation of biodegradable plastic PBAT(Polybutylene adipate terephthalate).</title>
        <authorList>
            <person name="Weon H.-Y."/>
            <person name="Yeon J."/>
        </authorList>
    </citation>
    <scope>NUCLEOTIDE SEQUENCE [LARGE SCALE GENOMIC DNA]</scope>
    <source>
        <strain evidence="1 2">SBD 7-3</strain>
    </source>
</reference>
<keyword evidence="2" id="KW-1185">Reference proteome</keyword>